<reference evidence="1 2" key="1">
    <citation type="submission" date="2018-12" db="EMBL/GenBank/DDBJ databases">
        <title>Venturia inaequalis Genome Resource.</title>
        <authorList>
            <person name="Lichtner F.J."/>
        </authorList>
    </citation>
    <scope>NUCLEOTIDE SEQUENCE [LARGE SCALE GENOMIC DNA]</scope>
    <source>
        <strain evidence="1 2">120213</strain>
    </source>
</reference>
<dbReference type="EMBL" id="WNWS01000058">
    <property type="protein sequence ID" value="KAE9983745.1"/>
    <property type="molecule type" value="Genomic_DNA"/>
</dbReference>
<dbReference type="AlphaFoldDB" id="A0A8H3V9D5"/>
<evidence type="ECO:0000313" key="2">
    <source>
        <dbReference type="Proteomes" id="UP000447873"/>
    </source>
</evidence>
<sequence length="111" mass="12537">MAANDSSFGWHELDLVGYRARVTKQKRAWSSKNEDKVLKIAAKVRSKAKASQRFACATCKMNLQSQSALDKHCQTQDYIDRVAGVQKQLDFNAFRNGIYAETVEYKGVFAV</sequence>
<protein>
    <submittedName>
        <fullName evidence="1">Uncharacterized protein</fullName>
    </submittedName>
</protein>
<dbReference type="Gene3D" id="3.30.160.60">
    <property type="entry name" value="Classic Zinc Finger"/>
    <property type="match status" value="1"/>
</dbReference>
<evidence type="ECO:0000313" key="1">
    <source>
        <dbReference type="EMBL" id="KAE9983745.1"/>
    </source>
</evidence>
<name>A0A8H3V9D5_VENIN</name>
<accession>A0A8H3V9D5</accession>
<comment type="caution">
    <text evidence="1">The sequence shown here is derived from an EMBL/GenBank/DDBJ whole genome shotgun (WGS) entry which is preliminary data.</text>
</comment>
<proteinExistence type="predicted"/>
<organism evidence="1 2">
    <name type="scientific">Venturia inaequalis</name>
    <name type="common">Apple scab fungus</name>
    <dbReference type="NCBI Taxonomy" id="5025"/>
    <lineage>
        <taxon>Eukaryota</taxon>
        <taxon>Fungi</taxon>
        <taxon>Dikarya</taxon>
        <taxon>Ascomycota</taxon>
        <taxon>Pezizomycotina</taxon>
        <taxon>Dothideomycetes</taxon>
        <taxon>Pleosporomycetidae</taxon>
        <taxon>Venturiales</taxon>
        <taxon>Venturiaceae</taxon>
        <taxon>Venturia</taxon>
    </lineage>
</organism>
<gene>
    <name evidence="1" type="ORF">EG328_009545</name>
</gene>
<dbReference type="Proteomes" id="UP000447873">
    <property type="component" value="Unassembled WGS sequence"/>
</dbReference>